<proteinExistence type="predicted"/>
<organism evidence="2 3">
    <name type="scientific">Caerostris extrusa</name>
    <name type="common">Bark spider</name>
    <name type="synonym">Caerostris bankana</name>
    <dbReference type="NCBI Taxonomy" id="172846"/>
    <lineage>
        <taxon>Eukaryota</taxon>
        <taxon>Metazoa</taxon>
        <taxon>Ecdysozoa</taxon>
        <taxon>Arthropoda</taxon>
        <taxon>Chelicerata</taxon>
        <taxon>Arachnida</taxon>
        <taxon>Araneae</taxon>
        <taxon>Araneomorphae</taxon>
        <taxon>Entelegynae</taxon>
        <taxon>Araneoidea</taxon>
        <taxon>Araneidae</taxon>
        <taxon>Caerostris</taxon>
    </lineage>
</organism>
<name>A0AAV4WFP8_CAEEX</name>
<protein>
    <submittedName>
        <fullName evidence="2">Uncharacterized protein</fullName>
    </submittedName>
</protein>
<sequence>MVNILFQGVKFCSTSYALQRDKNWVISTSTAQYFAYRNSSGILTILTLFGADRTKRAELGPCIWGWHLARRRTIPLRADICYFSVGVGYWVGVITSTMDNKKKRNISSNRKSNMTSQWSEKTLS</sequence>
<accession>A0AAV4WFP8</accession>
<evidence type="ECO:0000256" key="1">
    <source>
        <dbReference type="SAM" id="MobiDB-lite"/>
    </source>
</evidence>
<gene>
    <name evidence="2" type="ORF">CEXT_282611</name>
</gene>
<dbReference type="EMBL" id="BPLR01015975">
    <property type="protein sequence ID" value="GIY80145.1"/>
    <property type="molecule type" value="Genomic_DNA"/>
</dbReference>
<feature type="region of interest" description="Disordered" evidence="1">
    <location>
        <begin position="103"/>
        <end position="124"/>
    </location>
</feature>
<comment type="caution">
    <text evidence="2">The sequence shown here is derived from an EMBL/GenBank/DDBJ whole genome shotgun (WGS) entry which is preliminary data.</text>
</comment>
<dbReference type="Proteomes" id="UP001054945">
    <property type="component" value="Unassembled WGS sequence"/>
</dbReference>
<keyword evidence="3" id="KW-1185">Reference proteome</keyword>
<reference evidence="2 3" key="1">
    <citation type="submission" date="2021-06" db="EMBL/GenBank/DDBJ databases">
        <title>Caerostris extrusa draft genome.</title>
        <authorList>
            <person name="Kono N."/>
            <person name="Arakawa K."/>
        </authorList>
    </citation>
    <scope>NUCLEOTIDE SEQUENCE [LARGE SCALE GENOMIC DNA]</scope>
</reference>
<feature type="compositionally biased region" description="Polar residues" evidence="1">
    <location>
        <begin position="114"/>
        <end position="124"/>
    </location>
</feature>
<dbReference type="AlphaFoldDB" id="A0AAV4WFP8"/>
<evidence type="ECO:0000313" key="3">
    <source>
        <dbReference type="Proteomes" id="UP001054945"/>
    </source>
</evidence>
<evidence type="ECO:0000313" key="2">
    <source>
        <dbReference type="EMBL" id="GIY80145.1"/>
    </source>
</evidence>